<dbReference type="Gene3D" id="1.10.630.10">
    <property type="entry name" value="Cytochrome P450"/>
    <property type="match status" value="1"/>
</dbReference>
<proteinExistence type="predicted"/>
<reference evidence="1 2" key="1">
    <citation type="journal article" date="2012" name="Proc. Natl. Acad. Sci. U.S.A.">
        <title>Comparative genomics of Ceriporiopsis subvermispora and Phanerochaete chrysosporium provide insight into selective ligninolysis.</title>
        <authorList>
            <person name="Fernandez-Fueyo E."/>
            <person name="Ruiz-Duenas F.J."/>
            <person name="Ferreira P."/>
            <person name="Floudas D."/>
            <person name="Hibbett D.S."/>
            <person name="Canessa P."/>
            <person name="Larrondo L.F."/>
            <person name="James T.Y."/>
            <person name="Seelenfreund D."/>
            <person name="Lobos S."/>
            <person name="Polanco R."/>
            <person name="Tello M."/>
            <person name="Honda Y."/>
            <person name="Watanabe T."/>
            <person name="Watanabe T."/>
            <person name="Ryu J.S."/>
            <person name="Kubicek C.P."/>
            <person name="Schmoll M."/>
            <person name="Gaskell J."/>
            <person name="Hammel K.E."/>
            <person name="St John F.J."/>
            <person name="Vanden Wymelenberg A."/>
            <person name="Sabat G."/>
            <person name="Splinter BonDurant S."/>
            <person name="Syed K."/>
            <person name="Yadav J.S."/>
            <person name="Doddapaneni H."/>
            <person name="Subramanian V."/>
            <person name="Lavin J.L."/>
            <person name="Oguiza J.A."/>
            <person name="Perez G."/>
            <person name="Pisabarro A.G."/>
            <person name="Ramirez L."/>
            <person name="Santoyo F."/>
            <person name="Master E."/>
            <person name="Coutinho P.M."/>
            <person name="Henrissat B."/>
            <person name="Lombard V."/>
            <person name="Magnuson J.K."/>
            <person name="Kuees U."/>
            <person name="Hori C."/>
            <person name="Igarashi K."/>
            <person name="Samejima M."/>
            <person name="Held B.W."/>
            <person name="Barry K.W."/>
            <person name="LaButti K.M."/>
            <person name="Lapidus A."/>
            <person name="Lindquist E.A."/>
            <person name="Lucas S.M."/>
            <person name="Riley R."/>
            <person name="Salamov A.A."/>
            <person name="Hoffmeister D."/>
            <person name="Schwenk D."/>
            <person name="Hadar Y."/>
            <person name="Yarden O."/>
            <person name="de Vries R.P."/>
            <person name="Wiebenga A."/>
            <person name="Stenlid J."/>
            <person name="Eastwood D."/>
            <person name="Grigoriev I.V."/>
            <person name="Berka R.M."/>
            <person name="Blanchette R.A."/>
            <person name="Kersten P."/>
            <person name="Martinez A.T."/>
            <person name="Vicuna R."/>
            <person name="Cullen D."/>
        </authorList>
    </citation>
    <scope>NUCLEOTIDE SEQUENCE [LARGE SCALE GENOMIC DNA]</scope>
    <source>
        <strain evidence="1 2">B</strain>
    </source>
</reference>
<organism evidence="1 2">
    <name type="scientific">Ceriporiopsis subvermispora (strain B)</name>
    <name type="common">White-rot fungus</name>
    <name type="synonym">Gelatoporia subvermispora</name>
    <dbReference type="NCBI Taxonomy" id="914234"/>
    <lineage>
        <taxon>Eukaryota</taxon>
        <taxon>Fungi</taxon>
        <taxon>Dikarya</taxon>
        <taxon>Basidiomycota</taxon>
        <taxon>Agaricomycotina</taxon>
        <taxon>Agaricomycetes</taxon>
        <taxon>Polyporales</taxon>
        <taxon>Gelatoporiaceae</taxon>
        <taxon>Gelatoporia</taxon>
    </lineage>
</organism>
<dbReference type="GO" id="GO:0020037">
    <property type="term" value="F:heme binding"/>
    <property type="evidence" value="ECO:0007669"/>
    <property type="project" value="InterPro"/>
</dbReference>
<accession>M2P8N0</accession>
<protein>
    <submittedName>
        <fullName evidence="1">Uncharacterized protein</fullName>
    </submittedName>
</protein>
<name>M2P8N0_CERS8</name>
<dbReference type="STRING" id="914234.M2P8N0"/>
<dbReference type="InterPro" id="IPR036396">
    <property type="entry name" value="Cyt_P450_sf"/>
</dbReference>
<evidence type="ECO:0000313" key="2">
    <source>
        <dbReference type="Proteomes" id="UP000016930"/>
    </source>
</evidence>
<evidence type="ECO:0000313" key="1">
    <source>
        <dbReference type="EMBL" id="EMD31754.1"/>
    </source>
</evidence>
<keyword evidence="2" id="KW-1185">Reference proteome</keyword>
<gene>
    <name evidence="1" type="ORF">CERSUDRAFT_99988</name>
</gene>
<dbReference type="GO" id="GO:0016705">
    <property type="term" value="F:oxidoreductase activity, acting on paired donors, with incorporation or reduction of molecular oxygen"/>
    <property type="evidence" value="ECO:0007669"/>
    <property type="project" value="InterPro"/>
</dbReference>
<sequence>MYNQPYLDGVVHEVLRLHPTATESHRVAKVDIDNVVPLSIPLSMLDGMHDDCLHVARQDGHYPIRFVNCSDALWGADAK</sequence>
<dbReference type="OrthoDB" id="1470350at2759"/>
<dbReference type="HOGENOM" id="CLU_2605812_0_0_1"/>
<dbReference type="EMBL" id="KB445815">
    <property type="protein sequence ID" value="EMD31754.1"/>
    <property type="molecule type" value="Genomic_DNA"/>
</dbReference>
<dbReference type="SUPFAM" id="SSF48264">
    <property type="entry name" value="Cytochrome P450"/>
    <property type="match status" value="1"/>
</dbReference>
<dbReference type="Proteomes" id="UP000016930">
    <property type="component" value="Unassembled WGS sequence"/>
</dbReference>
<dbReference type="AlphaFoldDB" id="M2P8N0"/>
<dbReference type="GO" id="GO:0005506">
    <property type="term" value="F:iron ion binding"/>
    <property type="evidence" value="ECO:0007669"/>
    <property type="project" value="InterPro"/>
</dbReference>
<dbReference type="GO" id="GO:0004497">
    <property type="term" value="F:monooxygenase activity"/>
    <property type="evidence" value="ECO:0007669"/>
    <property type="project" value="InterPro"/>
</dbReference>